<dbReference type="SMART" id="SM00382">
    <property type="entry name" value="AAA"/>
    <property type="match status" value="1"/>
</dbReference>
<name>A0A2S9YXN6_9BACT</name>
<dbReference type="RefSeq" id="WP_106087484.1">
    <property type="nucleotide sequence ID" value="NZ_PVNL01000011.1"/>
</dbReference>
<evidence type="ECO:0000259" key="5">
    <source>
        <dbReference type="PROSITE" id="PS50893"/>
    </source>
</evidence>
<reference evidence="6 7" key="1">
    <citation type="submission" date="2018-03" db="EMBL/GenBank/DDBJ databases">
        <title>Draft Genome Sequences of the Obligatory Marine Myxobacteria Enhygromyxa salina SWB007.</title>
        <authorList>
            <person name="Poehlein A."/>
            <person name="Moghaddam J.A."/>
            <person name="Harms H."/>
            <person name="Alanjari M."/>
            <person name="Koenig G.M."/>
            <person name="Daniel R."/>
            <person name="Schaeberle T.F."/>
        </authorList>
    </citation>
    <scope>NUCLEOTIDE SEQUENCE [LARGE SCALE GENOMIC DNA]</scope>
    <source>
        <strain evidence="6 7">SWB007</strain>
    </source>
</reference>
<dbReference type="EMBL" id="PVNL01000011">
    <property type="protein sequence ID" value="PRQ09844.1"/>
    <property type="molecule type" value="Genomic_DNA"/>
</dbReference>
<dbReference type="OrthoDB" id="9804819at2"/>
<evidence type="ECO:0000256" key="3">
    <source>
        <dbReference type="ARBA" id="ARBA00022741"/>
    </source>
</evidence>
<dbReference type="InterPro" id="IPR003593">
    <property type="entry name" value="AAA+_ATPase"/>
</dbReference>
<protein>
    <submittedName>
        <fullName evidence="6">Putative ABC transporter ATP-binding protein YxlF</fullName>
        <ecNumber evidence="6">3.6.3.-</ecNumber>
    </submittedName>
</protein>
<dbReference type="SUPFAM" id="SSF52540">
    <property type="entry name" value="P-loop containing nucleoside triphosphate hydrolases"/>
    <property type="match status" value="1"/>
</dbReference>
<dbReference type="InterPro" id="IPR003439">
    <property type="entry name" value="ABC_transporter-like_ATP-bd"/>
</dbReference>
<dbReference type="EC" id="3.6.3.-" evidence="6"/>
<feature type="domain" description="ABC transporter" evidence="5">
    <location>
        <begin position="5"/>
        <end position="234"/>
    </location>
</feature>
<keyword evidence="2" id="KW-0813">Transport</keyword>
<organism evidence="6 7">
    <name type="scientific">Enhygromyxa salina</name>
    <dbReference type="NCBI Taxonomy" id="215803"/>
    <lineage>
        <taxon>Bacteria</taxon>
        <taxon>Pseudomonadati</taxon>
        <taxon>Myxococcota</taxon>
        <taxon>Polyangia</taxon>
        <taxon>Nannocystales</taxon>
        <taxon>Nannocystaceae</taxon>
        <taxon>Enhygromyxa</taxon>
    </lineage>
</organism>
<comment type="caution">
    <text evidence="6">The sequence shown here is derived from an EMBL/GenBank/DDBJ whole genome shotgun (WGS) entry which is preliminary data.</text>
</comment>
<evidence type="ECO:0000256" key="2">
    <source>
        <dbReference type="ARBA" id="ARBA00022448"/>
    </source>
</evidence>
<keyword evidence="3" id="KW-0547">Nucleotide-binding</keyword>
<evidence type="ECO:0000313" key="7">
    <source>
        <dbReference type="Proteomes" id="UP000238823"/>
    </source>
</evidence>
<dbReference type="GO" id="GO:0016887">
    <property type="term" value="F:ATP hydrolysis activity"/>
    <property type="evidence" value="ECO:0007669"/>
    <property type="project" value="InterPro"/>
</dbReference>
<keyword evidence="4 6" id="KW-0067">ATP-binding</keyword>
<gene>
    <name evidence="6" type="primary">yxlF_1</name>
    <name evidence="6" type="ORF">ENSA7_03940</name>
</gene>
<accession>A0A2S9YXN6</accession>
<dbReference type="Proteomes" id="UP000238823">
    <property type="component" value="Unassembled WGS sequence"/>
</dbReference>
<evidence type="ECO:0000313" key="6">
    <source>
        <dbReference type="EMBL" id="PRQ09844.1"/>
    </source>
</evidence>
<comment type="similarity">
    <text evidence="1">Belongs to the ABC transporter superfamily.</text>
</comment>
<proteinExistence type="inferred from homology"/>
<dbReference type="Gene3D" id="3.40.50.300">
    <property type="entry name" value="P-loop containing nucleotide triphosphate hydrolases"/>
    <property type="match status" value="1"/>
</dbReference>
<dbReference type="Pfam" id="PF00005">
    <property type="entry name" value="ABC_tran"/>
    <property type="match status" value="1"/>
</dbReference>
<sequence>MTAALRVTGLSKSYGSLQALRGMNLEVQPSQIFGVVGPNGAGKTTLFSVVSGFLPADAGEVEIAGKRLSRGQPPPKGSLSILPQDAGFIAELDLGMQLVLYGELQGLSRARAQDEARRVLKLVGLSEVYDRKAKTLSHGMHKRVGIAQAFIGEPTLVILDEPTAGLDPHAAREIRALLRKIQGQRTVIVSSHNLGEVEDLCNEVAILDQGVLVRQDTITGVIGGAQLVVFRLSRPPSDADLVGLRALPFVTDVAWSTDDERLRVAFNADSQPPGPASRDMVCALVDAGVLFVEMKLGKSLEERFLEETRAGAGS</sequence>
<dbReference type="PANTHER" id="PTHR43335">
    <property type="entry name" value="ABC TRANSPORTER, ATP-BINDING PROTEIN"/>
    <property type="match status" value="1"/>
</dbReference>
<evidence type="ECO:0000256" key="4">
    <source>
        <dbReference type="ARBA" id="ARBA00022840"/>
    </source>
</evidence>
<dbReference type="InterPro" id="IPR027417">
    <property type="entry name" value="P-loop_NTPase"/>
</dbReference>
<keyword evidence="6" id="KW-0378">Hydrolase</keyword>
<dbReference type="AlphaFoldDB" id="A0A2S9YXN6"/>
<dbReference type="PROSITE" id="PS50893">
    <property type="entry name" value="ABC_TRANSPORTER_2"/>
    <property type="match status" value="1"/>
</dbReference>
<evidence type="ECO:0000256" key="1">
    <source>
        <dbReference type="ARBA" id="ARBA00005417"/>
    </source>
</evidence>
<dbReference type="GO" id="GO:0005524">
    <property type="term" value="F:ATP binding"/>
    <property type="evidence" value="ECO:0007669"/>
    <property type="project" value="UniProtKB-KW"/>
</dbReference>
<dbReference type="CDD" id="cd03230">
    <property type="entry name" value="ABC_DR_subfamily_A"/>
    <property type="match status" value="1"/>
</dbReference>